<gene>
    <name evidence="2 3" type="primary">mtnA</name>
    <name evidence="3" type="ORF">QR695_13130</name>
</gene>
<dbReference type="Gene3D" id="3.40.50.10470">
    <property type="entry name" value="Translation initiation factor eif-2b, domain 2"/>
    <property type="match status" value="1"/>
</dbReference>
<name>A0ABT7MRW0_9BACL</name>
<proteinExistence type="inferred from homology"/>
<dbReference type="EMBL" id="JASWER010000013">
    <property type="protein sequence ID" value="MDL5377945.1"/>
    <property type="molecule type" value="Genomic_DNA"/>
</dbReference>
<organism evidence="3 4">
    <name type="scientific">Exiguobacterium mexicanum</name>
    <dbReference type="NCBI Taxonomy" id="340146"/>
    <lineage>
        <taxon>Bacteria</taxon>
        <taxon>Bacillati</taxon>
        <taxon>Bacillota</taxon>
        <taxon>Bacilli</taxon>
        <taxon>Bacillales</taxon>
        <taxon>Bacillales Family XII. Incertae Sedis</taxon>
        <taxon>Exiguobacterium</taxon>
    </lineage>
</organism>
<feature type="site" description="Transition state stabilizer" evidence="2">
    <location>
        <position position="154"/>
    </location>
</feature>
<comment type="pathway">
    <text evidence="2">Amino-acid biosynthesis; L-methionine biosynthesis via salvage pathway; L-methionine from S-methyl-5-thio-alpha-D-ribose 1-phosphate: step 1/6.</text>
</comment>
<sequence>MTVQNIRFNSQTDELILLDQTLLPHEERYVTIETLEQAEHAIETLQVRGAPAIAYFGAFVLAKEAGRLIDDPDFTRRLDLVGRRLIATRPTAVNLQNVIESLLDLNVGDDFEAIAEEIKRRAIALYDRDVDTYRAIGEHALTVLPAGGNVLTICNAGAIATSRYGTALAPFYVGKEQGVSFNVFACETRPLLQGARLTVWELDRADIDVTLITDNMAAWTIQSKRVDAIIVGADRITRTGHVANKIGTLQLAVLAKHYGIPFYVAAPHSTFDLTADDTIEIEERNPSEVTHIGGQPTAPVGITVFNPAFDVTTPDLITGLITEAGVFEPTEAAITHHVGGTIHV</sequence>
<feature type="binding site" evidence="2">
    <location>
        <position position="193"/>
    </location>
    <ligand>
        <name>substrate</name>
    </ligand>
</feature>
<accession>A0ABT7MRW0</accession>
<evidence type="ECO:0000256" key="1">
    <source>
        <dbReference type="ARBA" id="ARBA00023235"/>
    </source>
</evidence>
<feature type="binding site" evidence="2">
    <location>
        <begin position="244"/>
        <end position="245"/>
    </location>
    <ligand>
        <name>substrate</name>
    </ligand>
</feature>
<comment type="similarity">
    <text evidence="2">Belongs to the EIF-2B alpha/beta/delta subunits family. MtnA subfamily.</text>
</comment>
<feature type="active site" description="Proton donor" evidence="2">
    <location>
        <position position="234"/>
    </location>
</feature>
<dbReference type="InterPro" id="IPR037171">
    <property type="entry name" value="NagB/RpiA_transferase-like"/>
</dbReference>
<evidence type="ECO:0000256" key="2">
    <source>
        <dbReference type="HAMAP-Rule" id="MF_01678"/>
    </source>
</evidence>
<keyword evidence="2" id="KW-0486">Methionine biosynthesis</keyword>
<dbReference type="Proteomes" id="UP001230807">
    <property type="component" value="Unassembled WGS sequence"/>
</dbReference>
<dbReference type="NCBIfam" id="TIGR00524">
    <property type="entry name" value="eIF-2B_rel"/>
    <property type="match status" value="1"/>
</dbReference>
<dbReference type="RefSeq" id="WP_214833989.1">
    <property type="nucleotide sequence ID" value="NZ_CP183077.1"/>
</dbReference>
<dbReference type="NCBIfam" id="TIGR00512">
    <property type="entry name" value="salvage_mtnA"/>
    <property type="match status" value="1"/>
</dbReference>
<feature type="binding site" evidence="2">
    <location>
        <position position="89"/>
    </location>
    <ligand>
        <name>substrate</name>
    </ligand>
</feature>
<dbReference type="Gene3D" id="1.20.120.420">
    <property type="entry name" value="translation initiation factor eif-2b, domain 1"/>
    <property type="match status" value="1"/>
</dbReference>
<comment type="caution">
    <text evidence="3">The sequence shown here is derived from an EMBL/GenBank/DDBJ whole genome shotgun (WGS) entry which is preliminary data.</text>
</comment>
<dbReference type="SUPFAM" id="SSF100950">
    <property type="entry name" value="NagB/RpiA/CoA transferase-like"/>
    <property type="match status" value="1"/>
</dbReference>
<keyword evidence="1 2" id="KW-0413">Isomerase</keyword>
<dbReference type="NCBIfam" id="NF004326">
    <property type="entry name" value="PRK05720.1"/>
    <property type="match status" value="1"/>
</dbReference>
<dbReference type="InterPro" id="IPR005251">
    <property type="entry name" value="IF-M1Pi"/>
</dbReference>
<protein>
    <recommendedName>
        <fullName evidence="2">Methylthioribose-1-phosphate isomerase</fullName>
        <shortName evidence="2">M1Pi</shortName>
        <shortName evidence="2">MTR-1-P isomerase</shortName>
        <ecNumber evidence="2">5.3.1.23</ecNumber>
    </recommendedName>
    <alternativeName>
        <fullName evidence="2">S-methyl-5-thioribose-1-phosphate isomerase</fullName>
    </alternativeName>
</protein>
<comment type="catalytic activity">
    <reaction evidence="2">
        <text>5-(methylsulfanyl)-alpha-D-ribose 1-phosphate = 5-(methylsulfanyl)-D-ribulose 1-phosphate</text>
        <dbReference type="Rhea" id="RHEA:19989"/>
        <dbReference type="ChEBI" id="CHEBI:58533"/>
        <dbReference type="ChEBI" id="CHEBI:58548"/>
        <dbReference type="EC" id="5.3.1.23"/>
    </reaction>
</comment>
<dbReference type="InterPro" id="IPR042529">
    <property type="entry name" value="IF_2B-like_C"/>
</dbReference>
<evidence type="ECO:0000313" key="4">
    <source>
        <dbReference type="Proteomes" id="UP001230807"/>
    </source>
</evidence>
<comment type="function">
    <text evidence="2">Catalyzes the interconversion of methylthioribose-1-phosphate (MTR-1-P) into methylthioribulose-1-phosphate (MTRu-1-P).</text>
</comment>
<dbReference type="HAMAP" id="MF_01678">
    <property type="entry name" value="Salvage_MtnA"/>
    <property type="match status" value="1"/>
</dbReference>
<feature type="binding site" evidence="2">
    <location>
        <begin position="48"/>
        <end position="50"/>
    </location>
    <ligand>
        <name>substrate</name>
    </ligand>
</feature>
<dbReference type="GO" id="GO:0046523">
    <property type="term" value="F:S-methyl-5-thioribose-1-phosphate isomerase activity"/>
    <property type="evidence" value="ECO:0007669"/>
    <property type="project" value="UniProtKB-EC"/>
</dbReference>
<dbReference type="EC" id="5.3.1.23" evidence="2"/>
<dbReference type="InterPro" id="IPR000649">
    <property type="entry name" value="IF-2B-related"/>
</dbReference>
<evidence type="ECO:0000313" key="3">
    <source>
        <dbReference type="EMBL" id="MDL5377945.1"/>
    </source>
</evidence>
<dbReference type="InterPro" id="IPR011559">
    <property type="entry name" value="Initiation_fac_2B_a/b/d"/>
</dbReference>
<keyword evidence="4" id="KW-1185">Reference proteome</keyword>
<dbReference type="PANTHER" id="PTHR43475:SF1">
    <property type="entry name" value="METHYLTHIORIBOSE-1-PHOSPHATE ISOMERASE"/>
    <property type="match status" value="1"/>
</dbReference>
<keyword evidence="2" id="KW-0028">Amino-acid biosynthesis</keyword>
<reference evidence="3 4" key="1">
    <citation type="submission" date="2023-06" db="EMBL/GenBank/DDBJ databases">
        <title>Influencing factors and mechanism of Cr(VI) reduction by facultative anaerobic Exiguobacterium sp. PY14.</title>
        <authorList>
            <person name="Zou L."/>
        </authorList>
    </citation>
    <scope>NUCLEOTIDE SEQUENCE [LARGE SCALE GENOMIC DNA]</scope>
    <source>
        <strain evidence="3 4">PY14</strain>
    </source>
</reference>
<dbReference type="Pfam" id="PF01008">
    <property type="entry name" value="IF-2B"/>
    <property type="match status" value="1"/>
</dbReference>
<dbReference type="InterPro" id="IPR027363">
    <property type="entry name" value="M1Pi_N"/>
</dbReference>
<dbReference type="PANTHER" id="PTHR43475">
    <property type="entry name" value="METHYLTHIORIBOSE-1-PHOSPHATE ISOMERASE"/>
    <property type="match status" value="1"/>
</dbReference>